<dbReference type="PANTHER" id="PTHR42714:SF2">
    <property type="entry name" value="TRNA MODIFICATION GTPASE GTPBP3, MITOCHONDRIAL"/>
    <property type="match status" value="1"/>
</dbReference>
<dbReference type="Gene3D" id="3.40.50.300">
    <property type="entry name" value="P-loop containing nucleotide triphosphate hydrolases"/>
    <property type="match status" value="2"/>
</dbReference>
<dbReference type="SUPFAM" id="SSF52540">
    <property type="entry name" value="P-loop containing nucleoside triphosphate hydrolases"/>
    <property type="match status" value="1"/>
</dbReference>
<dbReference type="PANTHER" id="PTHR42714">
    <property type="entry name" value="TRNA MODIFICATION GTPASE GTPBP3"/>
    <property type="match status" value="1"/>
</dbReference>
<sequence length="403" mass="45160">MTRHDQTPGMRVLWRTENELGSMQPAVDEVVEKLQKELEEHLGDNRRGERLRDGVQVVLTGATNAGKSSLLNEISAATVCRINTTWLAGKKRYSKQCSLASGAEDGSHRSRLLCRRSAQAEKNDESYVQVRTMRDIHSPLLSIFHGFSFSSCSETTLHWAYKLAFLFFLFRVGEADILVAVIDVSTGLLSREELLAHLQNLCSSLQGDGPRNVIVALNKVDLLSQESIYTMQKLCQESGLPPVCLLSCHTKEGICKFLRILRDRLEAICGDPLQGAPTITQTRHRHHLTACLDALGRYSVHRQEDLVLSAEELRIAHRQLGAITGRVSAEDILDIIFSDFCIGNASGRGTDASSEMRRTTGAADAFFQRIRCPIVRCGEVGEEFRPRMRSRKWWTIGSKKLYM</sequence>
<evidence type="ECO:0000259" key="1">
    <source>
        <dbReference type="Pfam" id="PF12631"/>
    </source>
</evidence>
<comment type="caution">
    <text evidence="2">The sequence shown here is derived from an EMBL/GenBank/DDBJ whole genome shotgun (WGS) entry which is preliminary data.</text>
</comment>
<dbReference type="SUPFAM" id="SSF116878">
    <property type="entry name" value="TrmE connector domain"/>
    <property type="match status" value="1"/>
</dbReference>
<proteinExistence type="predicted"/>
<dbReference type="InterPro" id="IPR027368">
    <property type="entry name" value="MnmE_dom2"/>
</dbReference>
<keyword evidence="3" id="KW-1185">Reference proteome</keyword>
<dbReference type="EMBL" id="CAUEEQ010000936">
    <property type="protein sequence ID" value="CAJ0918331.1"/>
    <property type="molecule type" value="Genomic_DNA"/>
</dbReference>
<reference evidence="2" key="1">
    <citation type="submission" date="2023-07" db="EMBL/GenBank/DDBJ databases">
        <authorList>
            <person name="Stuckert A."/>
        </authorList>
    </citation>
    <scope>NUCLEOTIDE SEQUENCE</scope>
</reference>
<name>A0ABN9KPC3_9NEOB</name>
<dbReference type="InterPro" id="IPR027417">
    <property type="entry name" value="P-loop_NTPase"/>
</dbReference>
<organism evidence="2 3">
    <name type="scientific">Ranitomeya imitator</name>
    <name type="common">mimic poison frog</name>
    <dbReference type="NCBI Taxonomy" id="111125"/>
    <lineage>
        <taxon>Eukaryota</taxon>
        <taxon>Metazoa</taxon>
        <taxon>Chordata</taxon>
        <taxon>Craniata</taxon>
        <taxon>Vertebrata</taxon>
        <taxon>Euteleostomi</taxon>
        <taxon>Amphibia</taxon>
        <taxon>Batrachia</taxon>
        <taxon>Anura</taxon>
        <taxon>Neobatrachia</taxon>
        <taxon>Hyloidea</taxon>
        <taxon>Dendrobatidae</taxon>
        <taxon>Dendrobatinae</taxon>
        <taxon>Ranitomeya</taxon>
    </lineage>
</organism>
<gene>
    <name evidence="2" type="ORF">RIMI_LOCUS751379</name>
</gene>
<dbReference type="Gene3D" id="1.20.120.430">
    <property type="entry name" value="tRNA modification GTPase MnmE domain 2"/>
    <property type="match status" value="2"/>
</dbReference>
<evidence type="ECO:0000313" key="3">
    <source>
        <dbReference type="Proteomes" id="UP001176940"/>
    </source>
</evidence>
<dbReference type="Pfam" id="PF12631">
    <property type="entry name" value="MnmE_helical"/>
    <property type="match status" value="1"/>
</dbReference>
<dbReference type="Proteomes" id="UP001176940">
    <property type="component" value="Unassembled WGS sequence"/>
</dbReference>
<dbReference type="InterPro" id="IPR025867">
    <property type="entry name" value="MnmE_helical"/>
</dbReference>
<accession>A0ABN9KPC3</accession>
<protein>
    <recommendedName>
        <fullName evidence="1">MnmE helical domain-containing protein</fullName>
    </recommendedName>
</protein>
<feature type="domain" description="MnmE helical" evidence="1">
    <location>
        <begin position="26"/>
        <end position="341"/>
    </location>
</feature>
<evidence type="ECO:0000313" key="2">
    <source>
        <dbReference type="EMBL" id="CAJ0918331.1"/>
    </source>
</evidence>